<feature type="compositionally biased region" description="Basic and acidic residues" evidence="1">
    <location>
        <begin position="75"/>
        <end position="92"/>
    </location>
</feature>
<dbReference type="OrthoDB" id="603754at2759"/>
<feature type="region of interest" description="Disordered" evidence="1">
    <location>
        <begin position="483"/>
        <end position="526"/>
    </location>
</feature>
<evidence type="ECO:0008006" key="4">
    <source>
        <dbReference type="Google" id="ProtNLM"/>
    </source>
</evidence>
<evidence type="ECO:0000313" key="3">
    <source>
        <dbReference type="Proteomes" id="UP000036987"/>
    </source>
</evidence>
<feature type="compositionally biased region" description="Basic and acidic residues" evidence="1">
    <location>
        <begin position="483"/>
        <end position="497"/>
    </location>
</feature>
<keyword evidence="3" id="KW-1185">Reference proteome</keyword>
<feature type="compositionally biased region" description="Basic residues" evidence="1">
    <location>
        <begin position="516"/>
        <end position="526"/>
    </location>
</feature>
<reference evidence="3" key="1">
    <citation type="journal article" date="2016" name="Nature">
        <title>The genome of the seagrass Zostera marina reveals angiosperm adaptation to the sea.</title>
        <authorList>
            <person name="Olsen J.L."/>
            <person name="Rouze P."/>
            <person name="Verhelst B."/>
            <person name="Lin Y.-C."/>
            <person name="Bayer T."/>
            <person name="Collen J."/>
            <person name="Dattolo E."/>
            <person name="De Paoli E."/>
            <person name="Dittami S."/>
            <person name="Maumus F."/>
            <person name="Michel G."/>
            <person name="Kersting A."/>
            <person name="Lauritano C."/>
            <person name="Lohaus R."/>
            <person name="Toepel M."/>
            <person name="Tonon T."/>
            <person name="Vanneste K."/>
            <person name="Amirebrahimi M."/>
            <person name="Brakel J."/>
            <person name="Bostroem C."/>
            <person name="Chovatia M."/>
            <person name="Grimwood J."/>
            <person name="Jenkins J.W."/>
            <person name="Jueterbock A."/>
            <person name="Mraz A."/>
            <person name="Stam W.T."/>
            <person name="Tice H."/>
            <person name="Bornberg-Bauer E."/>
            <person name="Green P.J."/>
            <person name="Pearson G.A."/>
            <person name="Procaccini G."/>
            <person name="Duarte C.M."/>
            <person name="Schmutz J."/>
            <person name="Reusch T.B.H."/>
            <person name="Van de Peer Y."/>
        </authorList>
    </citation>
    <scope>NUCLEOTIDE SEQUENCE [LARGE SCALE GENOMIC DNA]</scope>
    <source>
        <strain evidence="3">cv. Finnish</strain>
    </source>
</reference>
<name>A0A0K9P5Y9_ZOSMR</name>
<accession>A0A0K9P5Y9</accession>
<dbReference type="EMBL" id="LFYR01001151">
    <property type="protein sequence ID" value="KMZ64438.1"/>
    <property type="molecule type" value="Genomic_DNA"/>
</dbReference>
<sequence>MVYKENEEVYLTLPRKDLQGLCKKHRLCTNHSKEELAKNLVIYFTKKKELSMKRSKKNGRVGTSSKLTRLSSGKSKHDKENTLSERNVKGDRSACSKMADVKKKHSHKVDKVQNLNAISASEVSIAVPPALVKYNQVAEVIKQAGKFSLNHGTAKVTSKNGRLTDRENSLKKPVEIPASFQFYVRSEEGINLFVDFNTNTSDWINSLKDEVSIQQKTHRTNSWTICNEVKDARNITKSLESFGVNNKLLTNEDSSHDSRSQALSCHPSELMIYMDEKNEPLPSSRMTCSHVQNCGTFCCLSYSANAETPHQNPDDSPSVGTKTNGSVACDSSNKILCNLDVNLSKDTTVTDRLVLNGDYISSCNPELVSPGNLLKCINGRDGLSLSEINKDCSKPSENNVIDNCIDKKLILPQSDADELTNHFFEDDTGHAISSVKKSISSNGDKVKCVQEQLKETIHQRCKMVKRCKRTCTTDIHVDVLSKKRQHVDGGDQSERPRNLRKTKTLARESSGAQSLLRRRSVRLGSK</sequence>
<gene>
    <name evidence="2" type="ORF">ZOSMA_36G00440</name>
</gene>
<dbReference type="Proteomes" id="UP000036987">
    <property type="component" value="Unassembled WGS sequence"/>
</dbReference>
<dbReference type="PANTHER" id="PTHR36376:SF1">
    <property type="entry name" value="OS09G0514700 PROTEIN"/>
    <property type="match status" value="1"/>
</dbReference>
<dbReference type="AlphaFoldDB" id="A0A0K9P5Y9"/>
<feature type="compositionally biased region" description="Polar residues" evidence="1">
    <location>
        <begin position="61"/>
        <end position="73"/>
    </location>
</feature>
<organism evidence="2 3">
    <name type="scientific">Zostera marina</name>
    <name type="common">Eelgrass</name>
    <dbReference type="NCBI Taxonomy" id="29655"/>
    <lineage>
        <taxon>Eukaryota</taxon>
        <taxon>Viridiplantae</taxon>
        <taxon>Streptophyta</taxon>
        <taxon>Embryophyta</taxon>
        <taxon>Tracheophyta</taxon>
        <taxon>Spermatophyta</taxon>
        <taxon>Magnoliopsida</taxon>
        <taxon>Liliopsida</taxon>
        <taxon>Zosteraceae</taxon>
        <taxon>Zostera</taxon>
    </lineage>
</organism>
<comment type="caution">
    <text evidence="2">The sequence shown here is derived from an EMBL/GenBank/DDBJ whole genome shotgun (WGS) entry which is preliminary data.</text>
</comment>
<evidence type="ECO:0000313" key="2">
    <source>
        <dbReference type="EMBL" id="KMZ64438.1"/>
    </source>
</evidence>
<dbReference type="PANTHER" id="PTHR36376">
    <property type="entry name" value="OS09G0514700 PROTEIN"/>
    <property type="match status" value="1"/>
</dbReference>
<proteinExistence type="predicted"/>
<evidence type="ECO:0000256" key="1">
    <source>
        <dbReference type="SAM" id="MobiDB-lite"/>
    </source>
</evidence>
<feature type="region of interest" description="Disordered" evidence="1">
    <location>
        <begin position="53"/>
        <end position="92"/>
    </location>
</feature>
<protein>
    <recommendedName>
        <fullName evidence="4">SAP domain-containing protein</fullName>
    </recommendedName>
</protein>